<sequence length="122" mass="12392">MSCNQKSSRSIGAAGAACMLMLLLVCACPSALSQTPTQAPAIPAATAPAAADTALPHGEIEYLWPNGAPGAVGTGEQDKPRLEIFSGYGPSPQTAVIACLGGGYRSLAYTKPEFVPTELLSV</sequence>
<feature type="chain" id="PRO_5014996787" evidence="1">
    <location>
        <begin position="28"/>
        <end position="122"/>
    </location>
</feature>
<dbReference type="PROSITE" id="PS51257">
    <property type="entry name" value="PROKAR_LIPOPROTEIN"/>
    <property type="match status" value="1"/>
</dbReference>
<organism evidence="2 3">
    <name type="scientific">Candidatus Sulfuritelmatomonas gaucii</name>
    <dbReference type="NCBI Taxonomy" id="2043161"/>
    <lineage>
        <taxon>Bacteria</taxon>
        <taxon>Pseudomonadati</taxon>
        <taxon>Acidobacteriota</taxon>
        <taxon>Terriglobia</taxon>
        <taxon>Terriglobales</taxon>
        <taxon>Acidobacteriaceae</taxon>
        <taxon>Candidatus Sulfuritelmatomonas</taxon>
    </lineage>
</organism>
<proteinExistence type="predicted"/>
<dbReference type="Proteomes" id="UP000239735">
    <property type="component" value="Unassembled WGS sequence"/>
</dbReference>
<dbReference type="EMBL" id="OKRB01000107">
    <property type="protein sequence ID" value="SPE25235.1"/>
    <property type="molecule type" value="Genomic_DNA"/>
</dbReference>
<name>A0A2N9LQ71_9BACT</name>
<evidence type="ECO:0000313" key="2">
    <source>
        <dbReference type="EMBL" id="SPE25235.1"/>
    </source>
</evidence>
<protein>
    <submittedName>
        <fullName evidence="2">Uncharacterized protein</fullName>
    </submittedName>
</protein>
<gene>
    <name evidence="2" type="ORF">SBA5_490019</name>
</gene>
<evidence type="ECO:0000313" key="3">
    <source>
        <dbReference type="Proteomes" id="UP000239735"/>
    </source>
</evidence>
<feature type="signal peptide" evidence="1">
    <location>
        <begin position="1"/>
        <end position="27"/>
    </location>
</feature>
<keyword evidence="1" id="KW-0732">Signal</keyword>
<accession>A0A2N9LQ71</accession>
<evidence type="ECO:0000256" key="1">
    <source>
        <dbReference type="SAM" id="SignalP"/>
    </source>
</evidence>
<dbReference type="AlphaFoldDB" id="A0A2N9LQ71"/>
<reference evidence="3" key="1">
    <citation type="submission" date="2018-02" db="EMBL/GenBank/DDBJ databases">
        <authorList>
            <person name="Hausmann B."/>
        </authorList>
    </citation>
    <scope>NUCLEOTIDE SEQUENCE [LARGE SCALE GENOMIC DNA]</scope>
    <source>
        <strain evidence="3">Peat soil MAG SbA5</strain>
    </source>
</reference>